<keyword evidence="2" id="KW-1185">Reference proteome</keyword>
<reference evidence="3" key="1">
    <citation type="submission" date="2022-11" db="UniProtKB">
        <authorList>
            <consortium name="WormBaseParasite"/>
        </authorList>
    </citation>
    <scope>IDENTIFICATION</scope>
</reference>
<accession>A0A915IJX8</accession>
<evidence type="ECO:0000313" key="2">
    <source>
        <dbReference type="Proteomes" id="UP000887565"/>
    </source>
</evidence>
<evidence type="ECO:0000313" key="3">
    <source>
        <dbReference type="WBParaSite" id="nRc.2.0.1.t14341-RA"/>
    </source>
</evidence>
<feature type="region of interest" description="Disordered" evidence="1">
    <location>
        <begin position="1"/>
        <end position="25"/>
    </location>
</feature>
<dbReference type="Proteomes" id="UP000887565">
    <property type="component" value="Unplaced"/>
</dbReference>
<evidence type="ECO:0000256" key="1">
    <source>
        <dbReference type="SAM" id="MobiDB-lite"/>
    </source>
</evidence>
<protein>
    <submittedName>
        <fullName evidence="3">Uncharacterized protein</fullName>
    </submittedName>
</protein>
<dbReference type="WBParaSite" id="nRc.2.0.1.t14341-RA">
    <property type="protein sequence ID" value="nRc.2.0.1.t14341-RA"/>
    <property type="gene ID" value="nRc.2.0.1.g14341"/>
</dbReference>
<sequence>MTSPAADEESAGVHKTSDDEPTAAGISSIRVMMSEKNDINSMQLKLEKVKHKNDGFWEEIDFCEPVIFRIYLTNHKNSQNLRYMINEAMDLSKK</sequence>
<dbReference type="AlphaFoldDB" id="A0A915IJX8"/>
<feature type="compositionally biased region" description="Acidic residues" evidence="1">
    <location>
        <begin position="1"/>
        <end position="10"/>
    </location>
</feature>
<name>A0A915IJX8_ROMCU</name>
<proteinExistence type="predicted"/>
<organism evidence="2 3">
    <name type="scientific">Romanomermis culicivorax</name>
    <name type="common">Nematode worm</name>
    <dbReference type="NCBI Taxonomy" id="13658"/>
    <lineage>
        <taxon>Eukaryota</taxon>
        <taxon>Metazoa</taxon>
        <taxon>Ecdysozoa</taxon>
        <taxon>Nematoda</taxon>
        <taxon>Enoplea</taxon>
        <taxon>Dorylaimia</taxon>
        <taxon>Mermithida</taxon>
        <taxon>Mermithoidea</taxon>
        <taxon>Mermithidae</taxon>
        <taxon>Romanomermis</taxon>
    </lineage>
</organism>